<dbReference type="EMBL" id="BAAAHQ010000006">
    <property type="protein sequence ID" value="GAA0918027.1"/>
    <property type="molecule type" value="Genomic_DNA"/>
</dbReference>
<dbReference type="PANTHER" id="PTHR11455:SF9">
    <property type="entry name" value="CRYPTOCHROME CIRCADIAN CLOCK 5 ISOFORM X1"/>
    <property type="match status" value="1"/>
</dbReference>
<reference evidence="8 9" key="1">
    <citation type="journal article" date="2019" name="Int. J. Syst. Evol. Microbiol.">
        <title>The Global Catalogue of Microorganisms (GCM) 10K type strain sequencing project: providing services to taxonomists for standard genome sequencing and annotation.</title>
        <authorList>
            <consortium name="The Broad Institute Genomics Platform"/>
            <consortium name="The Broad Institute Genome Sequencing Center for Infectious Disease"/>
            <person name="Wu L."/>
            <person name="Ma J."/>
        </authorList>
    </citation>
    <scope>NUCLEOTIDE SEQUENCE [LARGE SCALE GENOMIC DNA]</scope>
    <source>
        <strain evidence="8 9">JCM 11136</strain>
    </source>
</reference>
<comment type="caution">
    <text evidence="8">The sequence shown here is derived from an EMBL/GenBank/DDBJ whole genome shotgun (WGS) entry which is preliminary data.</text>
</comment>
<dbReference type="InterPro" id="IPR036134">
    <property type="entry name" value="Crypto/Photolyase_FAD-like_sf"/>
</dbReference>
<evidence type="ECO:0000256" key="4">
    <source>
        <dbReference type="ARBA" id="ARBA00022991"/>
    </source>
</evidence>
<gene>
    <name evidence="8" type="ORF">GCM10009560_14550</name>
</gene>
<protein>
    <submittedName>
        <fullName evidence="8">Deoxyribodipyrimidine photo-lyase</fullName>
    </submittedName>
</protein>
<dbReference type="PROSITE" id="PS51645">
    <property type="entry name" value="PHR_CRY_ALPHA_BETA"/>
    <property type="match status" value="1"/>
</dbReference>
<sequence length="430" mass="47750">MQPPAALGTNTQVMDTVIVLFNRDLRVADHPALAAACARARLVVPLFVLDPAVPAGRRAGFLSECLADLRGSLRARGGELFVRHGDTVHETMRLARESAAEAVFTSADVSALAQRRQRRLAAQPIEVRLFPGVTVIPPGELLPSGGGDHYRVFTPYWRAWSVAPRRDPERAPTRVEVPDGQPAGDIPDAPRWGALAGGETQGRARMRTWLRDHLAGYAEGRDDLAGDRTSKLSPYLRFGCVSPLELAGCGEEEFVRQLCWRDFHHQVTHAFPGIGRSDYRPHRGHWREDAYAASAWAEGMTGVPIVDAGMRQLLAEGWMHNRARLITASYLVKQLGVDWRTGARHFFELLLDGDVADNCGNWQWVAGTGNDTRRNRAFNPIRQAKRFDPDGEYVRRYVPELAGVPAPLVHEPWLSPRPVRGYPPRLDSPP</sequence>
<keyword evidence="2 5" id="KW-0285">Flavoprotein</keyword>
<dbReference type="SUPFAM" id="SSF52425">
    <property type="entry name" value="Cryptochrome/photolyase, N-terminal domain"/>
    <property type="match status" value="1"/>
</dbReference>
<dbReference type="InterPro" id="IPR018394">
    <property type="entry name" value="DNA_photolyase_1_CS_C"/>
</dbReference>
<dbReference type="InterPro" id="IPR006050">
    <property type="entry name" value="DNA_photolyase_N"/>
</dbReference>
<evidence type="ECO:0000313" key="8">
    <source>
        <dbReference type="EMBL" id="GAA0918027.1"/>
    </source>
</evidence>
<keyword evidence="9" id="KW-1185">Reference proteome</keyword>
<keyword evidence="3 5" id="KW-0274">FAD</keyword>
<dbReference type="Proteomes" id="UP001501578">
    <property type="component" value="Unassembled WGS sequence"/>
</dbReference>
<dbReference type="InterPro" id="IPR014729">
    <property type="entry name" value="Rossmann-like_a/b/a_fold"/>
</dbReference>
<keyword evidence="4 5" id="KW-0157">Chromophore</keyword>
<feature type="region of interest" description="Disordered" evidence="6">
    <location>
        <begin position="169"/>
        <end position="192"/>
    </location>
</feature>
<evidence type="ECO:0000256" key="1">
    <source>
        <dbReference type="ARBA" id="ARBA00001974"/>
    </source>
</evidence>
<dbReference type="SUPFAM" id="SSF48173">
    <property type="entry name" value="Cryptochrome/photolyase FAD-binding domain"/>
    <property type="match status" value="1"/>
</dbReference>
<comment type="similarity">
    <text evidence="5">Belongs to the DNA photolyase family.</text>
</comment>
<dbReference type="InterPro" id="IPR005101">
    <property type="entry name" value="Cryptochr/Photolyase_FAD-bd"/>
</dbReference>
<name>A0ABN1NVU7_9ACTN</name>
<dbReference type="Pfam" id="PF00875">
    <property type="entry name" value="DNA_photolyase"/>
    <property type="match status" value="1"/>
</dbReference>
<evidence type="ECO:0000256" key="5">
    <source>
        <dbReference type="RuleBase" id="RU004182"/>
    </source>
</evidence>
<comment type="cofactor">
    <cofactor evidence="1">
        <name>FAD</name>
        <dbReference type="ChEBI" id="CHEBI:57692"/>
    </cofactor>
</comment>
<dbReference type="PANTHER" id="PTHR11455">
    <property type="entry name" value="CRYPTOCHROME"/>
    <property type="match status" value="1"/>
</dbReference>
<dbReference type="Pfam" id="PF03441">
    <property type="entry name" value="FAD_binding_7"/>
    <property type="match status" value="1"/>
</dbReference>
<dbReference type="InterPro" id="IPR036155">
    <property type="entry name" value="Crypto/Photolyase_N_sf"/>
</dbReference>
<dbReference type="Gene3D" id="1.10.579.10">
    <property type="entry name" value="DNA Cyclobutane Dipyrimidine Photolyase, subunit A, domain 3"/>
    <property type="match status" value="1"/>
</dbReference>
<evidence type="ECO:0000313" key="9">
    <source>
        <dbReference type="Proteomes" id="UP001501578"/>
    </source>
</evidence>
<evidence type="ECO:0000256" key="2">
    <source>
        <dbReference type="ARBA" id="ARBA00022630"/>
    </source>
</evidence>
<organism evidence="8 9">
    <name type="scientific">Nonomuraea longicatena</name>
    <dbReference type="NCBI Taxonomy" id="83682"/>
    <lineage>
        <taxon>Bacteria</taxon>
        <taxon>Bacillati</taxon>
        <taxon>Actinomycetota</taxon>
        <taxon>Actinomycetes</taxon>
        <taxon>Streptosporangiales</taxon>
        <taxon>Streptosporangiaceae</taxon>
        <taxon>Nonomuraea</taxon>
    </lineage>
</organism>
<dbReference type="InterPro" id="IPR002081">
    <property type="entry name" value="Cryptochrome/DNA_photolyase_1"/>
</dbReference>
<proteinExistence type="inferred from homology"/>
<accession>A0ABN1NVU7</accession>
<dbReference type="PROSITE" id="PS00394">
    <property type="entry name" value="DNA_PHOTOLYASES_1_1"/>
    <property type="match status" value="1"/>
</dbReference>
<feature type="domain" description="Photolyase/cryptochrome alpha/beta" evidence="7">
    <location>
        <begin position="15"/>
        <end position="135"/>
    </location>
</feature>
<evidence type="ECO:0000256" key="3">
    <source>
        <dbReference type="ARBA" id="ARBA00022827"/>
    </source>
</evidence>
<dbReference type="Gene3D" id="3.40.50.620">
    <property type="entry name" value="HUPs"/>
    <property type="match status" value="1"/>
</dbReference>
<evidence type="ECO:0000259" key="7">
    <source>
        <dbReference type="PROSITE" id="PS51645"/>
    </source>
</evidence>
<evidence type="ECO:0000256" key="6">
    <source>
        <dbReference type="SAM" id="MobiDB-lite"/>
    </source>
</evidence>
<dbReference type="Gene3D" id="1.25.40.80">
    <property type="match status" value="1"/>
</dbReference>
<dbReference type="PRINTS" id="PR00147">
    <property type="entry name" value="DNAPHOTLYASE"/>
</dbReference>